<gene>
    <name evidence="6" type="ORF">QU605_08985</name>
</gene>
<feature type="region of interest" description="Disordered" evidence="3">
    <location>
        <begin position="1103"/>
        <end position="1196"/>
    </location>
</feature>
<evidence type="ECO:0000256" key="3">
    <source>
        <dbReference type="SAM" id="MobiDB-lite"/>
    </source>
</evidence>
<name>A0ABT7WFB9_9FLAO</name>
<dbReference type="InterPro" id="IPR013783">
    <property type="entry name" value="Ig-like_fold"/>
</dbReference>
<feature type="compositionally biased region" description="Acidic residues" evidence="3">
    <location>
        <begin position="1171"/>
        <end position="1189"/>
    </location>
</feature>
<dbReference type="EMBL" id="JAUDUY010000003">
    <property type="protein sequence ID" value="MDM9631603.1"/>
    <property type="molecule type" value="Genomic_DNA"/>
</dbReference>
<evidence type="ECO:0000259" key="5">
    <source>
        <dbReference type="Pfam" id="PF15902"/>
    </source>
</evidence>
<evidence type="ECO:0000256" key="4">
    <source>
        <dbReference type="SAM" id="SignalP"/>
    </source>
</evidence>
<dbReference type="InterPro" id="IPR015943">
    <property type="entry name" value="WD40/YVTN_repeat-like_dom_sf"/>
</dbReference>
<feature type="compositionally biased region" description="Acidic residues" evidence="3">
    <location>
        <begin position="1135"/>
        <end position="1154"/>
    </location>
</feature>
<dbReference type="Gene3D" id="4.10.1080.10">
    <property type="entry name" value="TSP type-3 repeat"/>
    <property type="match status" value="1"/>
</dbReference>
<comment type="caution">
    <text evidence="6">The sequence shown here is derived from an EMBL/GenBank/DDBJ whole genome shotgun (WGS) entry which is preliminary data.</text>
</comment>
<dbReference type="InterPro" id="IPR028974">
    <property type="entry name" value="TSP_type-3_rpt"/>
</dbReference>
<keyword evidence="1 4" id="KW-0732">Signal</keyword>
<feature type="domain" description="Sortilin N-terminal" evidence="5">
    <location>
        <begin position="160"/>
        <end position="292"/>
    </location>
</feature>
<keyword evidence="7" id="KW-1185">Reference proteome</keyword>
<dbReference type="InterPro" id="IPR052025">
    <property type="entry name" value="Xyloglucanase_GH74"/>
</dbReference>
<feature type="compositionally biased region" description="Acidic residues" evidence="3">
    <location>
        <begin position="1108"/>
        <end position="1124"/>
    </location>
</feature>
<accession>A0ABT7WFB9</accession>
<organism evidence="6 7">
    <name type="scientific">Robiginitalea aurantiaca</name>
    <dbReference type="NCBI Taxonomy" id="3056915"/>
    <lineage>
        <taxon>Bacteria</taxon>
        <taxon>Pseudomonadati</taxon>
        <taxon>Bacteroidota</taxon>
        <taxon>Flavobacteriia</taxon>
        <taxon>Flavobacteriales</taxon>
        <taxon>Flavobacteriaceae</taxon>
        <taxon>Robiginitalea</taxon>
    </lineage>
</organism>
<dbReference type="Proteomes" id="UP001174839">
    <property type="component" value="Unassembled WGS sequence"/>
</dbReference>
<feature type="signal peptide" evidence="4">
    <location>
        <begin position="1"/>
        <end position="20"/>
    </location>
</feature>
<dbReference type="PANTHER" id="PTHR43739:SF5">
    <property type="entry name" value="EXO-ALPHA-SIALIDASE"/>
    <property type="match status" value="1"/>
</dbReference>
<sequence length="1454" mass="157194">MNRFLMLCCLLAGGVLFAQSDQNAPSLQDENGISPIFSNSPGKAINLIEYQQALQSYWKDRDRSKKGSGYKPMKRWEFYWSYLADQQGNLPTSKQLWDSWKSKQNLAGKDPNPVADWNTVGPVDVGVFSGRLPGTGRINAIAVDPNNPDIWYAGAPAGGIWKSTNAGGSWNNLFDDFPQIGISGIAIDPNNSNTIYITTGDDDAADSYSIGVFKSTDGGQSWNETGLNPSNTNENSLMNEVVIDPTNSNIIWVGTSSGLYKSTDAGNTFDRVQTGYISDFKLKPGDPNTVYAVANAHIGGRGNATAFYKSTNGGGDFDAVLDEDGVLPTSAGRVVLGVTPANPEFLYVLAANTSSQNFTFQGLYKSEDSGVTFDESPNTTNIMESSQAWFDLALEVSPTNANELYMGCLNVWKSTSGGDNWFKLSEWFINDDSYTHADIHTLKFFNNRLFAGTDGGIYISENAGSTFRDVTNGMAIGQFYKLTVSPKDATKMIGGLQDNGGQILNQGNWNGYHGGDGMDNVIDPNNDNLVYGFTQFGGTLNISSDSGQSIGVVRPPRDGQGNLLNGNWITPLAIGGDGSVYAGFDGVYKLMGNSWEKVSTNDFGGTDQGDVLEDLIVDPTNPEVLYAAEDTFVYRSDDGGETFRAFFNADFTISDIAVDTDDGSAIYVITSLRVGIRQSRQLSDTQRKVWKVPVSASGDAGREIDYTFDLPEDQALFAIVHQGRHTDNPVYVGTSLGVYRIDDAIIAAAEAAETDPQWEPYFQGLPSTAVSDLEITLDDEIITASTYGRGVWQSPIPVQIPDDDIRLSSLSPANGAVLCGSFVPEITVENNGINPITEVEIAYSINGDDQNPITETLSLQNGQATEISLPSVSISQIGEVQLEVRVTVDGDTFADNNAVTHTFYINEADVANETNDFEGAGTALLTFNEGEDAVLWEKGIPSGTVLNQAASGTEVYGTNLDGNHGDGIKAYLFTPCYDLSEVLAPVLRFQMAYELEQDFDIVYVQYSTDQGSTWSVLGSVNSQPNWYTSDRTNESSGAADDCQNCPGAQWTGTNATLTEYAYDFVANAALGEPDLTRETDVVFRIVFHSDPLENEEGVVIDDLSLTGFEDDEDDDNDGILDADDNCPLVANADQADNDGDGLGDLCDPDDDNDGIPDVQDNCPKTANPGQEDADSDGVGDVCDEDEDNDGVPNDLDNCPGTEAGVVVGLDGCPVFTLPATNFLVQTQGESCRSSNNGSITIEASETLDYIATLSGEGVNDTKEFTANTDFENLNSGTYTLCLTVSGEPDFEVCYDLEVPEPEDLSVSGKVSTLGKEITLDLKGGKQYSILLNGQRYQTTASQITLKLDRPVNQLEVRTDQECQGIYTQSINLTEQPIALPNPIDTGDLRVFVPAEDGAKIRVRMFSITGSSLLNKEVVINKGEIRINMDGFAKGVYLLNVTHLEQLYSYKIIKR</sequence>
<dbReference type="Pfam" id="PF02412">
    <property type="entry name" value="TSP_3"/>
    <property type="match status" value="3"/>
</dbReference>
<dbReference type="NCBIfam" id="TIGR04183">
    <property type="entry name" value="Por_Secre_tail"/>
    <property type="match status" value="1"/>
</dbReference>
<feature type="chain" id="PRO_5047413486" evidence="4">
    <location>
        <begin position="21"/>
        <end position="1454"/>
    </location>
</feature>
<evidence type="ECO:0000313" key="6">
    <source>
        <dbReference type="EMBL" id="MDM9631603.1"/>
    </source>
</evidence>
<reference evidence="6" key="1">
    <citation type="submission" date="2023-06" db="EMBL/GenBank/DDBJ databases">
        <title>Robiginitalea aurantiacus sp. nov. and Algoriphagus sediminis sp. nov., isolated from coastal sediment.</title>
        <authorList>
            <person name="Zhou Z.Y."/>
            <person name="An J."/>
            <person name="Jia Y.W."/>
            <person name="Du Z.J."/>
        </authorList>
    </citation>
    <scope>NUCLEOTIDE SEQUENCE</scope>
    <source>
        <strain evidence="6">M39</strain>
    </source>
</reference>
<keyword evidence="2" id="KW-0677">Repeat</keyword>
<proteinExistence type="predicted"/>
<dbReference type="PANTHER" id="PTHR43739">
    <property type="entry name" value="XYLOGLUCANASE (EUROFUNG)"/>
    <property type="match status" value="1"/>
</dbReference>
<dbReference type="InterPro" id="IPR031778">
    <property type="entry name" value="Sortilin_N"/>
</dbReference>
<dbReference type="InterPro" id="IPR017897">
    <property type="entry name" value="Thrombospondin_3_rpt"/>
</dbReference>
<dbReference type="InterPro" id="IPR026444">
    <property type="entry name" value="Secre_tail"/>
</dbReference>
<evidence type="ECO:0000313" key="7">
    <source>
        <dbReference type="Proteomes" id="UP001174839"/>
    </source>
</evidence>
<dbReference type="Gene3D" id="2.60.40.10">
    <property type="entry name" value="Immunoglobulins"/>
    <property type="match status" value="1"/>
</dbReference>
<dbReference type="SUPFAM" id="SSF110296">
    <property type="entry name" value="Oligoxyloglucan reducing end-specific cellobiohydrolase"/>
    <property type="match status" value="3"/>
</dbReference>
<dbReference type="SUPFAM" id="SSF103647">
    <property type="entry name" value="TSP type-3 repeat"/>
    <property type="match status" value="1"/>
</dbReference>
<dbReference type="Pfam" id="PF15902">
    <property type="entry name" value="Sortilin-Vps10"/>
    <property type="match status" value="1"/>
</dbReference>
<dbReference type="RefSeq" id="WP_289724954.1">
    <property type="nucleotide sequence ID" value="NZ_JAUDUY010000003.1"/>
</dbReference>
<dbReference type="Gene3D" id="2.130.10.10">
    <property type="entry name" value="YVTN repeat-like/Quinoprotein amine dehydrogenase"/>
    <property type="match status" value="4"/>
</dbReference>
<protein>
    <submittedName>
        <fullName evidence="6">Thrombospondin type 3 repeat-containing protein</fullName>
    </submittedName>
</protein>
<evidence type="ECO:0000256" key="2">
    <source>
        <dbReference type="ARBA" id="ARBA00022737"/>
    </source>
</evidence>
<evidence type="ECO:0000256" key="1">
    <source>
        <dbReference type="ARBA" id="ARBA00022729"/>
    </source>
</evidence>
<dbReference type="PROSITE" id="PS51234">
    <property type="entry name" value="TSP3"/>
    <property type="match status" value="1"/>
</dbReference>
<dbReference type="InterPro" id="IPR003367">
    <property type="entry name" value="Thrombospondin_3-like_rpt"/>
</dbReference>